<dbReference type="CDD" id="cd00093">
    <property type="entry name" value="HTH_XRE"/>
    <property type="match status" value="1"/>
</dbReference>
<proteinExistence type="predicted"/>
<dbReference type="Gene3D" id="2.40.128.490">
    <property type="entry name" value="Uncharacterised protein PF14869, DUF4488"/>
    <property type="match status" value="1"/>
</dbReference>
<dbReference type="SUPFAM" id="SSF47413">
    <property type="entry name" value="lambda repressor-like DNA-binding domains"/>
    <property type="match status" value="1"/>
</dbReference>
<protein>
    <submittedName>
        <fullName evidence="3">Helix-turn-helix domain-containing protein</fullName>
    </submittedName>
</protein>
<keyword evidence="1" id="KW-0472">Membrane</keyword>
<keyword evidence="1" id="KW-0812">Transmembrane</keyword>
<feature type="transmembrane region" description="Helical" evidence="1">
    <location>
        <begin position="104"/>
        <end position="121"/>
    </location>
</feature>
<keyword evidence="1" id="KW-1133">Transmembrane helix</keyword>
<dbReference type="EMBL" id="JBHLTS010000022">
    <property type="protein sequence ID" value="MFC0515335.1"/>
    <property type="molecule type" value="Genomic_DNA"/>
</dbReference>
<dbReference type="InterPro" id="IPR010982">
    <property type="entry name" value="Lambda_DNA-bd_dom_sf"/>
</dbReference>
<gene>
    <name evidence="3" type="ORF">ACFFGT_14035</name>
</gene>
<organism evidence="3 4">
    <name type="scientific">Mucilaginibacter angelicae</name>
    <dbReference type="NCBI Taxonomy" id="869718"/>
    <lineage>
        <taxon>Bacteria</taxon>
        <taxon>Pseudomonadati</taxon>
        <taxon>Bacteroidota</taxon>
        <taxon>Sphingobacteriia</taxon>
        <taxon>Sphingobacteriales</taxon>
        <taxon>Sphingobacteriaceae</taxon>
        <taxon>Mucilaginibacter</taxon>
    </lineage>
</organism>
<dbReference type="InterPro" id="IPR001387">
    <property type="entry name" value="Cro/C1-type_HTH"/>
</dbReference>
<name>A0ABV6L798_9SPHI</name>
<feature type="domain" description="HTH cro/C1-type" evidence="2">
    <location>
        <begin position="10"/>
        <end position="65"/>
    </location>
</feature>
<reference evidence="3 4" key="1">
    <citation type="submission" date="2024-09" db="EMBL/GenBank/DDBJ databases">
        <authorList>
            <person name="Sun Q."/>
            <person name="Mori K."/>
        </authorList>
    </citation>
    <scope>NUCLEOTIDE SEQUENCE [LARGE SCALE GENOMIC DNA]</scope>
    <source>
        <strain evidence="3 4">NCAIM B.02415</strain>
    </source>
</reference>
<dbReference type="PROSITE" id="PS50943">
    <property type="entry name" value="HTH_CROC1"/>
    <property type="match status" value="1"/>
</dbReference>
<dbReference type="RefSeq" id="WP_377023170.1">
    <property type="nucleotide sequence ID" value="NZ_JBHLTS010000022.1"/>
</dbReference>
<comment type="caution">
    <text evidence="3">The sequence shown here is derived from an EMBL/GenBank/DDBJ whole genome shotgun (WGS) entry which is preliminary data.</text>
</comment>
<accession>A0ABV6L798</accession>
<keyword evidence="4" id="KW-1185">Reference proteome</keyword>
<evidence type="ECO:0000259" key="2">
    <source>
        <dbReference type="PROSITE" id="PS50943"/>
    </source>
</evidence>
<evidence type="ECO:0000313" key="4">
    <source>
        <dbReference type="Proteomes" id="UP001589828"/>
    </source>
</evidence>
<dbReference type="Proteomes" id="UP001589828">
    <property type="component" value="Unassembled WGS sequence"/>
</dbReference>
<evidence type="ECO:0000256" key="1">
    <source>
        <dbReference type="SAM" id="Phobius"/>
    </source>
</evidence>
<sequence>MQQPNLGKKIAKLRKAKGLTQEELVEKCNLSVRTLQRIEAGEVMPRSYTVKLIFSALGQDAYEEAADLPERLKATIDVTRDGSAKFFMYIIDLFNLKTNTMKKLSILSIILLSICTVVLSACLTTKKVVSNKNSIIGTWQILNSRGLLDSSYANQPGITRYKMISNDKFVILDVKYGASLMSAAMAGNYTVYDDVYTETIHTAGIGYSGFLGVRNTFKYKVADSLMYINGLNNGYNEVWKRVK</sequence>
<dbReference type="Gene3D" id="1.10.260.40">
    <property type="entry name" value="lambda repressor-like DNA-binding domains"/>
    <property type="match status" value="1"/>
</dbReference>
<evidence type="ECO:0000313" key="3">
    <source>
        <dbReference type="EMBL" id="MFC0515335.1"/>
    </source>
</evidence>
<dbReference type="SMART" id="SM00530">
    <property type="entry name" value="HTH_XRE"/>
    <property type="match status" value="1"/>
</dbReference>
<dbReference type="Pfam" id="PF01381">
    <property type="entry name" value="HTH_3"/>
    <property type="match status" value="1"/>
</dbReference>